<organism evidence="1 2">
    <name type="scientific">Hygrophoropsis aurantiaca</name>
    <dbReference type="NCBI Taxonomy" id="72124"/>
    <lineage>
        <taxon>Eukaryota</taxon>
        <taxon>Fungi</taxon>
        <taxon>Dikarya</taxon>
        <taxon>Basidiomycota</taxon>
        <taxon>Agaricomycotina</taxon>
        <taxon>Agaricomycetes</taxon>
        <taxon>Agaricomycetidae</taxon>
        <taxon>Boletales</taxon>
        <taxon>Coniophorineae</taxon>
        <taxon>Hygrophoropsidaceae</taxon>
        <taxon>Hygrophoropsis</taxon>
    </lineage>
</organism>
<accession>A0ACB8ARW2</accession>
<proteinExistence type="predicted"/>
<dbReference type="EMBL" id="MU267594">
    <property type="protein sequence ID" value="KAH7916002.1"/>
    <property type="molecule type" value="Genomic_DNA"/>
</dbReference>
<gene>
    <name evidence="1" type="ORF">BJ138DRAFT_1076132</name>
</gene>
<protein>
    <submittedName>
        <fullName evidence="1">Telomere length regulation protein-domain-containing protein</fullName>
    </submittedName>
</protein>
<evidence type="ECO:0000313" key="1">
    <source>
        <dbReference type="EMBL" id="KAH7916002.1"/>
    </source>
</evidence>
<name>A0ACB8ARW2_9AGAM</name>
<keyword evidence="2" id="KW-1185">Reference proteome</keyword>
<reference evidence="1" key="1">
    <citation type="journal article" date="2021" name="New Phytol.">
        <title>Evolutionary innovations through gain and loss of genes in the ectomycorrhizal Boletales.</title>
        <authorList>
            <person name="Wu G."/>
            <person name="Miyauchi S."/>
            <person name="Morin E."/>
            <person name="Kuo A."/>
            <person name="Drula E."/>
            <person name="Varga T."/>
            <person name="Kohler A."/>
            <person name="Feng B."/>
            <person name="Cao Y."/>
            <person name="Lipzen A."/>
            <person name="Daum C."/>
            <person name="Hundley H."/>
            <person name="Pangilinan J."/>
            <person name="Johnson J."/>
            <person name="Barry K."/>
            <person name="LaButti K."/>
            <person name="Ng V."/>
            <person name="Ahrendt S."/>
            <person name="Min B."/>
            <person name="Choi I.G."/>
            <person name="Park H."/>
            <person name="Plett J.M."/>
            <person name="Magnuson J."/>
            <person name="Spatafora J.W."/>
            <person name="Nagy L.G."/>
            <person name="Henrissat B."/>
            <person name="Grigoriev I.V."/>
            <person name="Yang Z.L."/>
            <person name="Xu J."/>
            <person name="Martin F.M."/>
        </authorList>
    </citation>
    <scope>NUCLEOTIDE SEQUENCE</scope>
    <source>
        <strain evidence="1">ATCC 28755</strain>
    </source>
</reference>
<sequence>MDNTLAQVKDTVDRLQAPIADLPTLLTLLCRPLDCIGLLPPQYRRYNVDPISRKGFNIKKIIPSLQRSLLEIVLPTWEPSLDEEGLSLLVLQYFCPDAFTYASSAAGVIALLAYSTVLSLPLRAYTIQLLTRLSKGYPIDRLYTAVVSQKQQPALNSVAWDDCLRNVFAVPSKVANALDGKNIPSELESGTYFDGISLRCEHLLDSLSTGPIQDNAPPLSRLFIKLVNNGIFPASATFPSTQSSFFKVTLPVIRERLNDDQSYRYSALWIAVLGSLSSSLAQQTILGSLFSSLTLSPSLAMDVSASGRGLIAREANLLCGILGSLTPESDIWESALAVITTRNWTEAHARLFVCWVFKNSTDNEVNDFLVRIMNVWGASDHVKYSVLSKHHYITSLLLLIISYFPPESKQVITLALSPSFISAISLYISHLDGSVRRCGMLAAEMVAQRAGKQLDFGDWEGDEDSRPWAREIRELCSARDVDAAPRVDQEETGPEPDELIDEIVTAGVLHDQSLPTPKPSKVSVNPPAGYDSDDSLTGYASPPSSRSASPTPSELDEIEKDPTLRVGVKKIARPVYLAQLGEMIRNTAGLKSEDVNQEVDKIEMALSVGEDLIRRKRDYGTELAENAANLVYGFIGLQDNFEIGGFDEKRQHIVTALVASCPRVVASALVEEFFKNQYSTEQRFVMLNALALGARELASLPVTSANQKPLPSTTFPSKKLPPALHQKYLAAGSQDNVRLLLEDITHAAIDRGREESTNEPPTIVRERQLRIRKPAKVTPVRADTDRTHLSNSNRDQQVIYTDIAVEFFIAPFMNRFWLFLRDEMTREERSAHRDTLHQYRGAGTGLILNPIVLSHFLSTMAILVHAAHNAPQWLAIVAPDALELAVTLGTRTISTFTDDGTDEIADGVQSSSKAKEASVLTSALELALVVLDGSLELDRGRSLGLEHTALLLGTGEWAGQVFSQIEKGVLVEGGGGVHELKLQKTAAGVLLKVDELTSKWRRSMVDIR</sequence>
<dbReference type="Proteomes" id="UP000790377">
    <property type="component" value="Unassembled WGS sequence"/>
</dbReference>
<comment type="caution">
    <text evidence="1">The sequence shown here is derived from an EMBL/GenBank/DDBJ whole genome shotgun (WGS) entry which is preliminary data.</text>
</comment>
<evidence type="ECO:0000313" key="2">
    <source>
        <dbReference type="Proteomes" id="UP000790377"/>
    </source>
</evidence>